<proteinExistence type="predicted"/>
<dbReference type="GeneID" id="20323824"/>
<sequence>MGNDYLPETNIHRDRLKLFISTLKSVYASIVSLMFCRVGALCTEEIDQKSAQMEIANKLQEVGYPVSLIKRQLRKLLAPASRPSKEWIGTVVIPYKAGTSEVIRRLLSLAIQLRSVLAQVKGPLSVGRTRECAYKINCNDCAKICMGQTVRELHTRIGEHKRRINKPLGNVEEYQTLVKDSAMAAHAVDTGHRVDLKNLEFLRRGLRFTPQRLRAEAMEITKHHSVNRIEGVELASVWKAVRQLNVLHQAASCFSRYDIRDIAIHVYLCNALLIMLLKIHRQPTTGFVVTEKGGDLVQHIQLPGNITNETFSWVPGLLVNLSSPSAVQKILERAGSIQKA</sequence>
<dbReference type="Proteomes" id="UP000054324">
    <property type="component" value="Unassembled WGS sequence"/>
</dbReference>
<keyword evidence="2" id="KW-1185">Reference proteome</keyword>
<protein>
    <recommendedName>
        <fullName evidence="3">C2H2-type domain-containing protein</fullName>
    </recommendedName>
</protein>
<evidence type="ECO:0008006" key="3">
    <source>
        <dbReference type="Google" id="ProtNLM"/>
    </source>
</evidence>
<gene>
    <name evidence="1" type="ORF">T265_09656</name>
</gene>
<organism evidence="1 2">
    <name type="scientific">Opisthorchis viverrini</name>
    <name type="common">Southeast Asian liver fluke</name>
    <dbReference type="NCBI Taxonomy" id="6198"/>
    <lineage>
        <taxon>Eukaryota</taxon>
        <taxon>Metazoa</taxon>
        <taxon>Spiralia</taxon>
        <taxon>Lophotrochozoa</taxon>
        <taxon>Platyhelminthes</taxon>
        <taxon>Trematoda</taxon>
        <taxon>Digenea</taxon>
        <taxon>Opisthorchiida</taxon>
        <taxon>Opisthorchiata</taxon>
        <taxon>Opisthorchiidae</taxon>
        <taxon>Opisthorchis</taxon>
    </lineage>
</organism>
<name>A0A074ZG31_OPIVI</name>
<evidence type="ECO:0000313" key="2">
    <source>
        <dbReference type="Proteomes" id="UP000054324"/>
    </source>
</evidence>
<reference evidence="1 2" key="1">
    <citation type="submission" date="2013-11" db="EMBL/GenBank/DDBJ databases">
        <title>Opisthorchis viverrini - life in the bile duct.</title>
        <authorList>
            <person name="Young N.D."/>
            <person name="Nagarajan N."/>
            <person name="Lin S.J."/>
            <person name="Korhonen P.K."/>
            <person name="Jex A.R."/>
            <person name="Hall R.S."/>
            <person name="Safavi-Hemami H."/>
            <person name="Kaewkong W."/>
            <person name="Bertrand D."/>
            <person name="Gao S."/>
            <person name="Seet Q."/>
            <person name="Wongkham S."/>
            <person name="Teh B.T."/>
            <person name="Wongkham C."/>
            <person name="Intapan P.M."/>
            <person name="Maleewong W."/>
            <person name="Yang X."/>
            <person name="Hu M."/>
            <person name="Wang Z."/>
            <person name="Hofmann A."/>
            <person name="Sternberg P.W."/>
            <person name="Tan P."/>
            <person name="Wang J."/>
            <person name="Gasser R.B."/>
        </authorList>
    </citation>
    <scope>NUCLEOTIDE SEQUENCE [LARGE SCALE GENOMIC DNA]</scope>
</reference>
<dbReference type="EMBL" id="KL596913">
    <property type="protein sequence ID" value="KER22185.1"/>
    <property type="molecule type" value="Genomic_DNA"/>
</dbReference>
<dbReference type="RefSeq" id="XP_009174066.1">
    <property type="nucleotide sequence ID" value="XM_009175802.1"/>
</dbReference>
<dbReference type="CTD" id="20323824"/>
<dbReference type="OrthoDB" id="8963429at2759"/>
<dbReference type="KEGG" id="ovi:T265_09656"/>
<accession>A0A074ZG31</accession>
<dbReference type="AlphaFoldDB" id="A0A074ZG31"/>
<evidence type="ECO:0000313" key="1">
    <source>
        <dbReference type="EMBL" id="KER22185.1"/>
    </source>
</evidence>